<gene>
    <name evidence="3" type="ORF">ASB62_03885</name>
</gene>
<evidence type="ECO:0000313" key="4">
    <source>
        <dbReference type="Proteomes" id="UP000053937"/>
    </source>
</evidence>
<dbReference type="AlphaFoldDB" id="A0A117MQQ7"/>
<dbReference type="SUPFAM" id="SSF89447">
    <property type="entry name" value="AbrB/MazE/MraZ-like"/>
    <property type="match status" value="1"/>
</dbReference>
<dbReference type="OrthoDB" id="9811597at2"/>
<dbReference type="Pfam" id="PF04014">
    <property type="entry name" value="MazE_antitoxin"/>
    <property type="match status" value="1"/>
</dbReference>
<dbReference type="Proteomes" id="UP000053937">
    <property type="component" value="Unassembled WGS sequence"/>
</dbReference>
<accession>A0A117MQQ7</accession>
<sequence>MLIATMTRKGQVTIPKKVRDAFDLHPGDRIEFVIEKEGVITVRPIKKNVDDVFGKLFNAARTPLSVRAINEAIKRKVKNESGGQIDESA</sequence>
<dbReference type="InterPro" id="IPR007159">
    <property type="entry name" value="SpoVT-AbrB_dom"/>
</dbReference>
<dbReference type="RefSeq" id="WP_059138711.1">
    <property type="nucleotide sequence ID" value="NZ_LMBR01000088.1"/>
</dbReference>
<reference evidence="3 4" key="1">
    <citation type="submission" date="2015-10" db="EMBL/GenBank/DDBJ databases">
        <title>Draft Genome Sequence of Chlorobium limicola strain Frasassi Growing under Artificial Lighting in the Frasassi Cave System.</title>
        <authorList>
            <person name="Mansor M."/>
            <person name="Macalady J."/>
        </authorList>
    </citation>
    <scope>NUCLEOTIDE SEQUENCE [LARGE SCALE GENOMIC DNA]</scope>
    <source>
        <strain evidence="3 4">Frasassi</strain>
    </source>
</reference>
<evidence type="ECO:0000259" key="2">
    <source>
        <dbReference type="PROSITE" id="PS51740"/>
    </source>
</evidence>
<dbReference type="GO" id="GO:0003677">
    <property type="term" value="F:DNA binding"/>
    <property type="evidence" value="ECO:0007669"/>
    <property type="project" value="UniProtKB-UniRule"/>
</dbReference>
<evidence type="ECO:0000256" key="1">
    <source>
        <dbReference type="PROSITE-ProRule" id="PRU01076"/>
    </source>
</evidence>
<proteinExistence type="predicted"/>
<organism evidence="3 4">
    <name type="scientific">Chlorobium limicola</name>
    <dbReference type="NCBI Taxonomy" id="1092"/>
    <lineage>
        <taxon>Bacteria</taxon>
        <taxon>Pseudomonadati</taxon>
        <taxon>Chlorobiota</taxon>
        <taxon>Chlorobiia</taxon>
        <taxon>Chlorobiales</taxon>
        <taxon>Chlorobiaceae</taxon>
        <taxon>Chlorobium/Pelodictyon group</taxon>
        <taxon>Chlorobium</taxon>
    </lineage>
</organism>
<evidence type="ECO:0000313" key="3">
    <source>
        <dbReference type="EMBL" id="KUL30579.1"/>
    </source>
</evidence>
<dbReference type="EMBL" id="LMBR01000088">
    <property type="protein sequence ID" value="KUL30579.1"/>
    <property type="molecule type" value="Genomic_DNA"/>
</dbReference>
<name>A0A117MQQ7_CHLLI</name>
<dbReference type="PROSITE" id="PS51740">
    <property type="entry name" value="SPOVT_ABRB"/>
    <property type="match status" value="1"/>
</dbReference>
<dbReference type="SMART" id="SM00966">
    <property type="entry name" value="SpoVT_AbrB"/>
    <property type="match status" value="1"/>
</dbReference>
<comment type="caution">
    <text evidence="3">The sequence shown here is derived from an EMBL/GenBank/DDBJ whole genome shotgun (WGS) entry which is preliminary data.</text>
</comment>
<dbReference type="Gene3D" id="2.10.260.10">
    <property type="match status" value="1"/>
</dbReference>
<keyword evidence="4" id="KW-1185">Reference proteome</keyword>
<dbReference type="NCBIfam" id="TIGR01439">
    <property type="entry name" value="lp_hng_hel_AbrB"/>
    <property type="match status" value="1"/>
</dbReference>
<keyword evidence="1" id="KW-0238">DNA-binding</keyword>
<protein>
    <submittedName>
        <fullName evidence="3">AbrB family transcriptional regulator</fullName>
    </submittedName>
</protein>
<dbReference type="InterPro" id="IPR037914">
    <property type="entry name" value="SpoVT-AbrB_sf"/>
</dbReference>
<feature type="domain" description="SpoVT-AbrB" evidence="2">
    <location>
        <begin position="1"/>
        <end position="47"/>
    </location>
</feature>